<dbReference type="AlphaFoldDB" id="A0A833W322"/>
<comment type="caution">
    <text evidence="2">The sequence shown here is derived from an EMBL/GenBank/DDBJ whole genome shotgun (WGS) entry which is preliminary data.</text>
</comment>
<proteinExistence type="predicted"/>
<feature type="region of interest" description="Disordered" evidence="1">
    <location>
        <begin position="69"/>
        <end position="90"/>
    </location>
</feature>
<organism evidence="2 3">
    <name type="scientific">Phytophthora infestans</name>
    <name type="common">Potato late blight agent</name>
    <name type="synonym">Botrytis infestans</name>
    <dbReference type="NCBI Taxonomy" id="4787"/>
    <lineage>
        <taxon>Eukaryota</taxon>
        <taxon>Sar</taxon>
        <taxon>Stramenopiles</taxon>
        <taxon>Oomycota</taxon>
        <taxon>Peronosporomycetes</taxon>
        <taxon>Peronosporales</taxon>
        <taxon>Peronosporaceae</taxon>
        <taxon>Phytophthora</taxon>
    </lineage>
</organism>
<dbReference type="Proteomes" id="UP000602510">
    <property type="component" value="Unassembled WGS sequence"/>
</dbReference>
<protein>
    <submittedName>
        <fullName evidence="2">Uncharacterized protein</fullName>
    </submittedName>
</protein>
<reference evidence="2" key="1">
    <citation type="submission" date="2020-04" db="EMBL/GenBank/DDBJ databases">
        <title>Hybrid Assembly of Korean Phytophthora infestans isolates.</title>
        <authorList>
            <person name="Prokchorchik M."/>
            <person name="Lee Y."/>
            <person name="Seo J."/>
            <person name="Cho J.-H."/>
            <person name="Park Y.-E."/>
            <person name="Jang D.-C."/>
            <person name="Im J.-S."/>
            <person name="Choi J.-G."/>
            <person name="Park H.-J."/>
            <person name="Lee G.-B."/>
            <person name="Lee Y.-G."/>
            <person name="Hong S.-Y."/>
            <person name="Cho K."/>
            <person name="Sohn K.H."/>
        </authorList>
    </citation>
    <scope>NUCLEOTIDE SEQUENCE</scope>
    <source>
        <strain evidence="2">KR_1_A1</strain>
    </source>
</reference>
<sequence>MEVTPVSTVQIKNQKMKFNRGLPSAFSETRYLTTESTTNHEDNEEVRLGGSWLTKLTSASKKNRATLNKLESMEKNQRFRQQLVQDPALT</sequence>
<evidence type="ECO:0000313" key="2">
    <source>
        <dbReference type="EMBL" id="KAF4040459.1"/>
    </source>
</evidence>
<keyword evidence="3" id="KW-1185">Reference proteome</keyword>
<gene>
    <name evidence="2" type="ORF">GN244_ATG07320</name>
</gene>
<accession>A0A833W322</accession>
<evidence type="ECO:0000313" key="3">
    <source>
        <dbReference type="Proteomes" id="UP000602510"/>
    </source>
</evidence>
<dbReference type="EMBL" id="WSZM01000140">
    <property type="protein sequence ID" value="KAF4040459.1"/>
    <property type="molecule type" value="Genomic_DNA"/>
</dbReference>
<name>A0A833W322_PHYIN</name>
<evidence type="ECO:0000256" key="1">
    <source>
        <dbReference type="SAM" id="MobiDB-lite"/>
    </source>
</evidence>